<evidence type="ECO:0000313" key="1">
    <source>
        <dbReference type="EMBL" id="KAK3065534.1"/>
    </source>
</evidence>
<comment type="caution">
    <text evidence="1">The sequence shown here is derived from an EMBL/GenBank/DDBJ whole genome shotgun (WGS) entry which is preliminary data.</text>
</comment>
<gene>
    <name evidence="1" type="ORF">LTS18_000011</name>
</gene>
<dbReference type="EMBL" id="JAWDJW010006334">
    <property type="protein sequence ID" value="KAK3065534.1"/>
    <property type="molecule type" value="Genomic_DNA"/>
</dbReference>
<protein>
    <submittedName>
        <fullName evidence="1">Uncharacterized protein</fullName>
    </submittedName>
</protein>
<evidence type="ECO:0000313" key="2">
    <source>
        <dbReference type="Proteomes" id="UP001186974"/>
    </source>
</evidence>
<name>A0ACC3DDU1_9PEZI</name>
<keyword evidence="2" id="KW-1185">Reference proteome</keyword>
<sequence>MSEKEKPKPKPMGGGLVLYPELLKTTASSDSTISSAPVIYKQPEAASDAQTAAKKLNTAALRFQPQLARRPQVPSKAKARLPFPKPTGPTTSSSSPDAAAKAAAIAPKNVGVRQTFEDWVGDDDDVNGFYTEQKYSRKKQNKKNKQQKKDYDEPPAEENWDEQYEFTKPTDYRKYKGSSEDYRNRAEWKAYLHKHQRAAKRSREDTKDSEEQARARFRPNAAFAPPSFAPPQSYDPLGDDSVLGQATNAETQDDATGDDAYARRMRMSQVPYPSIENVQSTPPPPPSDVPMPPSVEPQPTKPDDGSSISRAPVRYSLPTADPELPKNEDELEKAMAEDASLTTDASGPATKYQQPEDRQPEDQPRSSRPGQKGFAARLLAKYGYKKGQGLGATGTGITTALQAKVEKRKKKSDAEGGGFATPAGVGKIVGGKKSAAALAEEEGKFGAMSEVIVMIGMLDGLDVDAELQGELVQEIGDECANKYGNVVRVFIHKDSVAERKPVFVKFTSQLSALRAVNALEGRAFGGNTISAKYYDADKFENGEYE</sequence>
<reference evidence="1" key="1">
    <citation type="submission" date="2024-09" db="EMBL/GenBank/DDBJ databases">
        <title>Black Yeasts Isolated from many extreme environments.</title>
        <authorList>
            <person name="Coleine C."/>
            <person name="Stajich J.E."/>
            <person name="Selbmann L."/>
        </authorList>
    </citation>
    <scope>NUCLEOTIDE SEQUENCE</scope>
    <source>
        <strain evidence="1">CCFEE 5737</strain>
    </source>
</reference>
<proteinExistence type="predicted"/>
<dbReference type="Proteomes" id="UP001186974">
    <property type="component" value="Unassembled WGS sequence"/>
</dbReference>
<accession>A0ACC3DDU1</accession>
<organism evidence="1 2">
    <name type="scientific">Coniosporium uncinatum</name>
    <dbReference type="NCBI Taxonomy" id="93489"/>
    <lineage>
        <taxon>Eukaryota</taxon>
        <taxon>Fungi</taxon>
        <taxon>Dikarya</taxon>
        <taxon>Ascomycota</taxon>
        <taxon>Pezizomycotina</taxon>
        <taxon>Dothideomycetes</taxon>
        <taxon>Dothideomycetes incertae sedis</taxon>
        <taxon>Coniosporium</taxon>
    </lineage>
</organism>